<keyword evidence="2" id="KW-0238">DNA-binding</keyword>
<dbReference type="PANTHER" id="PTHR43214">
    <property type="entry name" value="TWO-COMPONENT RESPONSE REGULATOR"/>
    <property type="match status" value="1"/>
</dbReference>
<accession>A0A499ULJ9</accession>
<dbReference type="InterPro" id="IPR039420">
    <property type="entry name" value="WalR-like"/>
</dbReference>
<evidence type="ECO:0000313" key="6">
    <source>
        <dbReference type="Proteomes" id="UP000463951"/>
    </source>
</evidence>
<gene>
    <name evidence="5" type="ORF">SSPO_007270</name>
</gene>
<reference evidence="5 6" key="1">
    <citation type="journal article" date="2020" name="Int. J. Syst. Evol. Microbiol.">
        <title>Reclassification of Streptomyces castelarensis and Streptomyces sporoclivatus as later heterotypic synonyms of Streptomyces antimycoticus.</title>
        <authorList>
            <person name="Komaki H."/>
            <person name="Tamura T."/>
        </authorList>
    </citation>
    <scope>NUCLEOTIDE SEQUENCE [LARGE SCALE GENOMIC DNA]</scope>
    <source>
        <strain evidence="5 6">NBRC 100767</strain>
    </source>
</reference>
<protein>
    <recommendedName>
        <fullName evidence="4">HTH luxR-type domain-containing protein</fullName>
    </recommendedName>
</protein>
<dbReference type="SUPFAM" id="SSF46894">
    <property type="entry name" value="C-terminal effector domain of the bipartite response regulators"/>
    <property type="match status" value="1"/>
</dbReference>
<keyword evidence="1" id="KW-0805">Transcription regulation</keyword>
<dbReference type="Pfam" id="PF00196">
    <property type="entry name" value="GerE"/>
    <property type="match status" value="1"/>
</dbReference>
<dbReference type="PANTHER" id="PTHR43214:SF24">
    <property type="entry name" value="TRANSCRIPTIONAL REGULATORY PROTEIN NARL-RELATED"/>
    <property type="match status" value="1"/>
</dbReference>
<feature type="domain" description="HTH luxR-type" evidence="4">
    <location>
        <begin position="85"/>
        <end position="150"/>
    </location>
</feature>
<proteinExistence type="predicted"/>
<dbReference type="InterPro" id="IPR000792">
    <property type="entry name" value="Tscrpt_reg_LuxR_C"/>
</dbReference>
<dbReference type="PROSITE" id="PS00622">
    <property type="entry name" value="HTH_LUXR_1"/>
    <property type="match status" value="1"/>
</dbReference>
<evidence type="ECO:0000313" key="5">
    <source>
        <dbReference type="EMBL" id="BBJ38009.1"/>
    </source>
</evidence>
<dbReference type="CDD" id="cd06170">
    <property type="entry name" value="LuxR_C_like"/>
    <property type="match status" value="1"/>
</dbReference>
<dbReference type="Proteomes" id="UP000463951">
    <property type="component" value="Chromosome"/>
</dbReference>
<dbReference type="PRINTS" id="PR00038">
    <property type="entry name" value="HTHLUXR"/>
</dbReference>
<sequence>MSDRHPPQLRLMELGHRPAPQFYLPPSPGGACAGAAGFLAKHTAPEDIVAAVRRAARGEPALSPSAARALIEHAAAGPDDRAEPARQRLALLTEREREVAEAVAEGLSNTDIGTRLHLSLGTVKAHLSSALAKLDLDNRVQLALLTHDAHPRS</sequence>
<dbReference type="EMBL" id="AP019620">
    <property type="protein sequence ID" value="BBJ38009.1"/>
    <property type="molecule type" value="Genomic_DNA"/>
</dbReference>
<evidence type="ECO:0000259" key="4">
    <source>
        <dbReference type="PROSITE" id="PS50043"/>
    </source>
</evidence>
<evidence type="ECO:0000256" key="1">
    <source>
        <dbReference type="ARBA" id="ARBA00023015"/>
    </source>
</evidence>
<dbReference type="GO" id="GO:0003677">
    <property type="term" value="F:DNA binding"/>
    <property type="evidence" value="ECO:0007669"/>
    <property type="project" value="UniProtKB-KW"/>
</dbReference>
<keyword evidence="3" id="KW-0804">Transcription</keyword>
<name>A0A499ULJ9_9ACTN</name>
<dbReference type="SMART" id="SM00421">
    <property type="entry name" value="HTH_LUXR"/>
    <property type="match status" value="1"/>
</dbReference>
<dbReference type="GO" id="GO:0006355">
    <property type="term" value="P:regulation of DNA-templated transcription"/>
    <property type="evidence" value="ECO:0007669"/>
    <property type="project" value="InterPro"/>
</dbReference>
<dbReference type="PROSITE" id="PS50043">
    <property type="entry name" value="HTH_LUXR_2"/>
    <property type="match status" value="1"/>
</dbReference>
<dbReference type="InterPro" id="IPR016032">
    <property type="entry name" value="Sig_transdc_resp-reg_C-effctor"/>
</dbReference>
<dbReference type="Gene3D" id="3.40.50.2300">
    <property type="match status" value="1"/>
</dbReference>
<dbReference type="AlphaFoldDB" id="A0A499ULJ9"/>
<organism evidence="5 6">
    <name type="scientific">Streptomyces antimycoticus</name>
    <dbReference type="NCBI Taxonomy" id="68175"/>
    <lineage>
        <taxon>Bacteria</taxon>
        <taxon>Bacillati</taxon>
        <taxon>Actinomycetota</taxon>
        <taxon>Actinomycetes</taxon>
        <taxon>Kitasatosporales</taxon>
        <taxon>Streptomycetaceae</taxon>
        <taxon>Streptomyces</taxon>
        <taxon>Streptomyces violaceusniger group</taxon>
    </lineage>
</organism>
<evidence type="ECO:0000256" key="3">
    <source>
        <dbReference type="ARBA" id="ARBA00023163"/>
    </source>
</evidence>
<evidence type="ECO:0000256" key="2">
    <source>
        <dbReference type="ARBA" id="ARBA00023125"/>
    </source>
</evidence>